<evidence type="ECO:0000313" key="3">
    <source>
        <dbReference type="RefSeq" id="XP_022307073.1"/>
    </source>
</evidence>
<dbReference type="RefSeq" id="XP_022307073.1">
    <property type="nucleotide sequence ID" value="XM_022451365.1"/>
</dbReference>
<name>A0A8B8BUP2_CRAVI</name>
<gene>
    <name evidence="3" type="primary">LOC111113260</name>
</gene>
<keyword evidence="1" id="KW-0472">Membrane</keyword>
<reference evidence="3" key="1">
    <citation type="submission" date="2025-08" db="UniProtKB">
        <authorList>
            <consortium name="RefSeq"/>
        </authorList>
    </citation>
    <scope>IDENTIFICATION</scope>
    <source>
        <tissue evidence="3">Whole sample</tissue>
    </source>
</reference>
<feature type="transmembrane region" description="Helical" evidence="1">
    <location>
        <begin position="7"/>
        <end position="31"/>
    </location>
</feature>
<evidence type="ECO:0000313" key="2">
    <source>
        <dbReference type="Proteomes" id="UP000694844"/>
    </source>
</evidence>
<dbReference type="GeneID" id="111113260"/>
<sequence>MGDLKKIAYRIVGISIFLMQLFSQIGLVNIYTSHCKASLKTLQRVSKCPTNITTYEEAVKQKNCSALSVEAGSCVSFQYHCVLNEDLQFLVEICAPAIIITGHVCAKFSTKFQSIMSADGMSCEDDNNTCPFNYNSTDAYKYKQCHTKVSRETSSPTIPCSRREESTRKEAEMFVIWREESTRKEAEMFVIWFRLLLYLPLLCFTTSIVIFLPEEITDFADHTRAIFREGMNGDFYSDFRSNDIFQLEELPRSELKLYAELHHMKHHQTESPLSLCNSLLRVIDYEGKLDSILDIRLFRRKEQLLHGERVFVCEVDVVVRKGKLVVKERVCINFLS</sequence>
<feature type="transmembrane region" description="Helical" evidence="1">
    <location>
        <begin position="191"/>
        <end position="212"/>
    </location>
</feature>
<dbReference type="AlphaFoldDB" id="A0A8B8BUP2"/>
<keyword evidence="2" id="KW-1185">Reference proteome</keyword>
<keyword evidence="1" id="KW-0812">Transmembrane</keyword>
<organism evidence="2 3">
    <name type="scientific">Crassostrea virginica</name>
    <name type="common">Eastern oyster</name>
    <dbReference type="NCBI Taxonomy" id="6565"/>
    <lineage>
        <taxon>Eukaryota</taxon>
        <taxon>Metazoa</taxon>
        <taxon>Spiralia</taxon>
        <taxon>Lophotrochozoa</taxon>
        <taxon>Mollusca</taxon>
        <taxon>Bivalvia</taxon>
        <taxon>Autobranchia</taxon>
        <taxon>Pteriomorphia</taxon>
        <taxon>Ostreida</taxon>
        <taxon>Ostreoidea</taxon>
        <taxon>Ostreidae</taxon>
        <taxon>Crassostrea</taxon>
    </lineage>
</organism>
<keyword evidence="1" id="KW-1133">Transmembrane helix</keyword>
<dbReference type="OrthoDB" id="2339500at2759"/>
<evidence type="ECO:0000256" key="1">
    <source>
        <dbReference type="SAM" id="Phobius"/>
    </source>
</evidence>
<protein>
    <submittedName>
        <fullName evidence="3">Uncharacterized protein LOC111113260 isoform X2</fullName>
    </submittedName>
</protein>
<dbReference type="Proteomes" id="UP000694844">
    <property type="component" value="Chromosome 9"/>
</dbReference>
<proteinExistence type="predicted"/>
<accession>A0A8B8BUP2</accession>